<dbReference type="AlphaFoldDB" id="A0A9R0K6Z0"/>
<sequence>MASYHTRSFSFPSNSHPVADQLDEQLSRLRSSQAASTSSLTNKLNSLNDLYKCVEEFLQLPHNQKTVSQSQGESSVEQVLDGSLRLLDICATSRDVLALSKERLQDIQSVLRRRCIGELDITNEVAEYLKTRKSSKKIIKKCLKDISAVGKTNESIAISSMLKDVQALTVDVFKCLLSYIGGSQKSSWSFSKLVGQGSEKEAAASISEFDAVDASLSQKKNVNVDMSQLVKLESEVQEIDEVLESLFRHLIKNRSTLLNVLSN</sequence>
<accession>A0A9R0K6Z0</accession>
<dbReference type="InterPro" id="IPR004320">
    <property type="entry name" value="BPS1_pln"/>
</dbReference>
<dbReference type="Pfam" id="PF03087">
    <property type="entry name" value="BPS1"/>
    <property type="match status" value="1"/>
</dbReference>
<dbReference type="PANTHER" id="PTHR33070:SF129">
    <property type="entry name" value="DUF241 DOMAIN PROTEIN"/>
    <property type="match status" value="1"/>
</dbReference>
<dbReference type="GeneID" id="110798866"/>
<reference evidence="1" key="1">
    <citation type="journal article" date="2021" name="Nat. Commun.">
        <title>Genomic analyses provide insights into spinach domestication and the genetic basis of agronomic traits.</title>
        <authorList>
            <person name="Cai X."/>
            <person name="Sun X."/>
            <person name="Xu C."/>
            <person name="Sun H."/>
            <person name="Wang X."/>
            <person name="Ge C."/>
            <person name="Zhang Z."/>
            <person name="Wang Q."/>
            <person name="Fei Z."/>
            <person name="Jiao C."/>
            <person name="Wang Q."/>
        </authorList>
    </citation>
    <scope>NUCLEOTIDE SEQUENCE [LARGE SCALE GENOMIC DNA]</scope>
    <source>
        <strain evidence="1">cv. Varoflay</strain>
    </source>
</reference>
<dbReference type="Proteomes" id="UP000813463">
    <property type="component" value="Chromosome 6"/>
</dbReference>
<reference evidence="2" key="2">
    <citation type="submission" date="2025-08" db="UniProtKB">
        <authorList>
            <consortium name="RefSeq"/>
        </authorList>
    </citation>
    <scope>IDENTIFICATION</scope>
    <source>
        <tissue evidence="2">Leaf</tissue>
    </source>
</reference>
<keyword evidence="1" id="KW-1185">Reference proteome</keyword>
<dbReference type="GO" id="GO:0048364">
    <property type="term" value="P:root development"/>
    <property type="evidence" value="ECO:0007669"/>
    <property type="project" value="InterPro"/>
</dbReference>
<proteinExistence type="predicted"/>
<dbReference type="PANTHER" id="PTHR33070">
    <property type="entry name" value="OS06G0725500 PROTEIN"/>
    <property type="match status" value="1"/>
</dbReference>
<dbReference type="GO" id="GO:0048367">
    <property type="term" value="P:shoot system development"/>
    <property type="evidence" value="ECO:0007669"/>
    <property type="project" value="InterPro"/>
</dbReference>
<gene>
    <name evidence="2" type="primary">LOC110798866</name>
</gene>
<dbReference type="KEGG" id="soe:110798866"/>
<evidence type="ECO:0000313" key="2">
    <source>
        <dbReference type="RefSeq" id="XP_021859755.2"/>
    </source>
</evidence>
<evidence type="ECO:0000313" key="1">
    <source>
        <dbReference type="Proteomes" id="UP000813463"/>
    </source>
</evidence>
<evidence type="ECO:0008006" key="3">
    <source>
        <dbReference type="Google" id="ProtNLM"/>
    </source>
</evidence>
<name>A0A9R0K6Z0_SPIOL</name>
<organism evidence="1 2">
    <name type="scientific">Spinacia oleracea</name>
    <name type="common">Spinach</name>
    <dbReference type="NCBI Taxonomy" id="3562"/>
    <lineage>
        <taxon>Eukaryota</taxon>
        <taxon>Viridiplantae</taxon>
        <taxon>Streptophyta</taxon>
        <taxon>Embryophyta</taxon>
        <taxon>Tracheophyta</taxon>
        <taxon>Spermatophyta</taxon>
        <taxon>Magnoliopsida</taxon>
        <taxon>eudicotyledons</taxon>
        <taxon>Gunneridae</taxon>
        <taxon>Pentapetalae</taxon>
        <taxon>Caryophyllales</taxon>
        <taxon>Chenopodiaceae</taxon>
        <taxon>Chenopodioideae</taxon>
        <taxon>Anserineae</taxon>
        <taxon>Spinacia</taxon>
    </lineage>
</organism>
<protein>
    <recommendedName>
        <fullName evidence="3">DUF241 domain-containing protein</fullName>
    </recommendedName>
</protein>
<dbReference type="RefSeq" id="XP_021859755.2">
    <property type="nucleotide sequence ID" value="XM_022004063.2"/>
</dbReference>